<dbReference type="STRING" id="1134406.ADN00_03900"/>
<gene>
    <name evidence="2" type="ORF">ADN00_03900</name>
</gene>
<keyword evidence="1" id="KW-1133">Transmembrane helix</keyword>
<evidence type="ECO:0000313" key="3">
    <source>
        <dbReference type="Proteomes" id="UP000050417"/>
    </source>
</evidence>
<dbReference type="Proteomes" id="UP000050417">
    <property type="component" value="Unassembled WGS sequence"/>
</dbReference>
<keyword evidence="1" id="KW-0472">Membrane</keyword>
<keyword evidence="1" id="KW-0812">Transmembrane</keyword>
<comment type="caution">
    <text evidence="2">The sequence shown here is derived from an EMBL/GenBank/DDBJ whole genome shotgun (WGS) entry which is preliminary data.</text>
</comment>
<reference evidence="2 3" key="1">
    <citation type="submission" date="2015-07" db="EMBL/GenBank/DDBJ databases">
        <title>Genome sequence of Ornatilinea apprima DSM 23815.</title>
        <authorList>
            <person name="Hemp J."/>
            <person name="Ward L.M."/>
            <person name="Pace L.A."/>
            <person name="Fischer W.W."/>
        </authorList>
    </citation>
    <scope>NUCLEOTIDE SEQUENCE [LARGE SCALE GENOMIC DNA]</scope>
    <source>
        <strain evidence="2 3">P3M-1</strain>
    </source>
</reference>
<dbReference type="AlphaFoldDB" id="A0A0N8GNU1"/>
<accession>A0A0N8GNU1</accession>
<feature type="transmembrane region" description="Helical" evidence="1">
    <location>
        <begin position="31"/>
        <end position="52"/>
    </location>
</feature>
<organism evidence="2 3">
    <name type="scientific">Ornatilinea apprima</name>
    <dbReference type="NCBI Taxonomy" id="1134406"/>
    <lineage>
        <taxon>Bacteria</taxon>
        <taxon>Bacillati</taxon>
        <taxon>Chloroflexota</taxon>
        <taxon>Anaerolineae</taxon>
        <taxon>Anaerolineales</taxon>
        <taxon>Anaerolineaceae</taxon>
        <taxon>Ornatilinea</taxon>
    </lineage>
</organism>
<name>A0A0N8GNU1_9CHLR</name>
<protein>
    <submittedName>
        <fullName evidence="2">Uncharacterized protein</fullName>
    </submittedName>
</protein>
<dbReference type="EMBL" id="LGCL01000015">
    <property type="protein sequence ID" value="KPL79042.1"/>
    <property type="molecule type" value="Genomic_DNA"/>
</dbReference>
<dbReference type="RefSeq" id="WP_152966249.1">
    <property type="nucleotide sequence ID" value="NZ_LGCL01000015.1"/>
</dbReference>
<evidence type="ECO:0000313" key="2">
    <source>
        <dbReference type="EMBL" id="KPL79042.1"/>
    </source>
</evidence>
<sequence length="77" mass="8807">MAYNQSMEEPEFEVNGDEEALRAQAERRRRGTALVLLLIVLLPLVLNLLRWLEGGMGEPVPTRVPTWIPELPVDIHF</sequence>
<keyword evidence="3" id="KW-1185">Reference proteome</keyword>
<evidence type="ECO:0000256" key="1">
    <source>
        <dbReference type="SAM" id="Phobius"/>
    </source>
</evidence>
<proteinExistence type="predicted"/>